<comment type="caution">
    <text evidence="1">The sequence shown here is derived from an EMBL/GenBank/DDBJ whole genome shotgun (WGS) entry which is preliminary data.</text>
</comment>
<reference evidence="1" key="1">
    <citation type="submission" date="2020-06" db="EMBL/GenBank/DDBJ databases">
        <authorList>
            <person name="Li T."/>
            <person name="Hu X."/>
            <person name="Zhang T."/>
            <person name="Song X."/>
            <person name="Zhang H."/>
            <person name="Dai N."/>
            <person name="Sheng W."/>
            <person name="Hou X."/>
            <person name="Wei L."/>
        </authorList>
    </citation>
    <scope>NUCLEOTIDE SEQUENCE</scope>
    <source>
        <strain evidence="1">KEN1</strain>
        <tissue evidence="1">Leaf</tissue>
    </source>
</reference>
<organism evidence="1">
    <name type="scientific">Sesamum latifolium</name>
    <dbReference type="NCBI Taxonomy" id="2727402"/>
    <lineage>
        <taxon>Eukaryota</taxon>
        <taxon>Viridiplantae</taxon>
        <taxon>Streptophyta</taxon>
        <taxon>Embryophyta</taxon>
        <taxon>Tracheophyta</taxon>
        <taxon>Spermatophyta</taxon>
        <taxon>Magnoliopsida</taxon>
        <taxon>eudicotyledons</taxon>
        <taxon>Gunneridae</taxon>
        <taxon>Pentapetalae</taxon>
        <taxon>asterids</taxon>
        <taxon>lamiids</taxon>
        <taxon>Lamiales</taxon>
        <taxon>Pedaliaceae</taxon>
        <taxon>Sesamum</taxon>
    </lineage>
</organism>
<evidence type="ECO:0000313" key="1">
    <source>
        <dbReference type="EMBL" id="KAL0453987.1"/>
    </source>
</evidence>
<proteinExistence type="predicted"/>
<dbReference type="EMBL" id="JACGWN010000004">
    <property type="protein sequence ID" value="KAL0453987.1"/>
    <property type="molecule type" value="Genomic_DNA"/>
</dbReference>
<name>A0AAW2XIJ0_9LAMI</name>
<reference evidence="1" key="2">
    <citation type="journal article" date="2024" name="Plant">
        <title>Genomic evolution and insights into agronomic trait innovations of Sesamum species.</title>
        <authorList>
            <person name="Miao H."/>
            <person name="Wang L."/>
            <person name="Qu L."/>
            <person name="Liu H."/>
            <person name="Sun Y."/>
            <person name="Le M."/>
            <person name="Wang Q."/>
            <person name="Wei S."/>
            <person name="Zheng Y."/>
            <person name="Lin W."/>
            <person name="Duan Y."/>
            <person name="Cao H."/>
            <person name="Xiong S."/>
            <person name="Wang X."/>
            <person name="Wei L."/>
            <person name="Li C."/>
            <person name="Ma Q."/>
            <person name="Ju M."/>
            <person name="Zhao R."/>
            <person name="Li G."/>
            <person name="Mu C."/>
            <person name="Tian Q."/>
            <person name="Mei H."/>
            <person name="Zhang T."/>
            <person name="Gao T."/>
            <person name="Zhang H."/>
        </authorList>
    </citation>
    <scope>NUCLEOTIDE SEQUENCE</scope>
    <source>
        <strain evidence="1">KEN1</strain>
    </source>
</reference>
<accession>A0AAW2XIJ0</accession>
<sequence>MDISFLDEDFVLANAPKSDENLPLVVLESHLLAQQDRIPVDLSGLLLLLLLAKKDVLPSDIEGTKFAAGPPPAGE</sequence>
<protein>
    <submittedName>
        <fullName evidence="1">Uncharacterized protein</fullName>
    </submittedName>
</protein>
<dbReference type="AlphaFoldDB" id="A0AAW2XIJ0"/>
<gene>
    <name evidence="1" type="ORF">Slati_1376800</name>
</gene>